<comment type="similarity">
    <text evidence="2">Belongs to the bacterial phospholipase C family.</text>
</comment>
<dbReference type="RefSeq" id="XP_030511592.1">
    <property type="nucleotide sequence ID" value="XM_030655732.2"/>
</dbReference>
<gene>
    <name evidence="7" type="primary">LOC115726026</name>
</gene>
<dbReference type="SUPFAM" id="SSF53649">
    <property type="entry name" value="Alkaline phosphatase-like"/>
    <property type="match status" value="1"/>
</dbReference>
<evidence type="ECO:0000256" key="3">
    <source>
        <dbReference type="ARBA" id="ARBA00022525"/>
    </source>
</evidence>
<evidence type="ECO:0000256" key="2">
    <source>
        <dbReference type="ARBA" id="ARBA00009717"/>
    </source>
</evidence>
<evidence type="ECO:0000256" key="1">
    <source>
        <dbReference type="ARBA" id="ARBA00004613"/>
    </source>
</evidence>
<dbReference type="FunFam" id="3.40.720.10:FF:000011">
    <property type="entry name" value="Non-specific phospholipase C1"/>
    <property type="match status" value="1"/>
</dbReference>
<evidence type="ECO:0000256" key="4">
    <source>
        <dbReference type="ARBA" id="ARBA00022729"/>
    </source>
</evidence>
<dbReference type="GeneID" id="115726026"/>
<dbReference type="InterPro" id="IPR007312">
    <property type="entry name" value="Phosphoesterase"/>
</dbReference>
<keyword evidence="6" id="KW-1185">Reference proteome</keyword>
<evidence type="ECO:0000313" key="7">
    <source>
        <dbReference type="RefSeq" id="XP_030511592.1"/>
    </source>
</evidence>
<dbReference type="PANTHER" id="PTHR31956">
    <property type="entry name" value="NON-SPECIFIC PHOSPHOLIPASE C4-RELATED"/>
    <property type="match status" value="1"/>
</dbReference>
<dbReference type="GO" id="GO:0009395">
    <property type="term" value="P:phospholipid catabolic process"/>
    <property type="evidence" value="ECO:0007669"/>
    <property type="project" value="TreeGrafter"/>
</dbReference>
<dbReference type="InterPro" id="IPR017850">
    <property type="entry name" value="Alkaline_phosphatase_core_sf"/>
</dbReference>
<dbReference type="GO" id="GO:0042578">
    <property type="term" value="F:phosphoric ester hydrolase activity"/>
    <property type="evidence" value="ECO:0007669"/>
    <property type="project" value="UniProtKB-ARBA"/>
</dbReference>
<name>A0A8B8MPI4_9MYRT</name>
<evidence type="ECO:0000256" key="5">
    <source>
        <dbReference type="ARBA" id="ARBA00022801"/>
    </source>
</evidence>
<dbReference type="KEGG" id="rarg:115726026"/>
<keyword evidence="3" id="KW-0964">Secreted</keyword>
<reference evidence="7" key="1">
    <citation type="submission" date="2025-08" db="UniProtKB">
        <authorList>
            <consortium name="RefSeq"/>
        </authorList>
    </citation>
    <scope>IDENTIFICATION</scope>
    <source>
        <tissue evidence="7">Leaf</tissue>
    </source>
</reference>
<protein>
    <submittedName>
        <fullName evidence="7">Non-specific phospholipase C3-like</fullName>
    </submittedName>
</protein>
<dbReference type="Pfam" id="PF04185">
    <property type="entry name" value="Phosphoesterase"/>
    <property type="match status" value="1"/>
</dbReference>
<sequence length="513" mass="57398">MASAATTSYPIKTVVVLVQENRSFDHMLGWMKSLHPKIDGVTGHESNPLSTTDPSSGRVTFGDGAAYVDPDPGHSIQAIYEQVFGEPWSEESAAKKLAPRMEGFAQNAERIEKGMSKTVMSGFTPESVPVYKELVGEFAVCDRWFASMPASTQPNRLFVHSATSHGATSNDSLKLIEGYPQKTIFESMDEAGFTFGIYYEYPPATLFYRNLRKLKYLKNFHQFDLHFKAHCKEGKLPNYVVVEQRYFDLSILPGNDDHPSHDVSQGQKFVKEVYEALRSSPQWNEILFVITYDEHGGFYDHVPTPVDGVPSPDGIVGPDPYKFQFDRLGVRVPAILISPWIERGTVLHKPTGPHPTSQYEHSSIAATVKKIFNLRSFLTKRDEWAGTFEVVLNRSSPRTDCPVTLSEPARLREAGAKEESKLNDFQQILVQMAAALNGDHKKDIYPDKLVENMTVGEAVKYVKDAHETFCDHCDKAKESGAEGDEIVVLGNRPTRGTTKNFAQKLFSCIICDN</sequence>
<dbReference type="AlphaFoldDB" id="A0A8B8MPI4"/>
<dbReference type="PANTHER" id="PTHR31956:SF28">
    <property type="entry name" value="NON-SPECIFIC PHOSPHOLIPASE C4-RELATED"/>
    <property type="match status" value="1"/>
</dbReference>
<dbReference type="GO" id="GO:0005576">
    <property type="term" value="C:extracellular region"/>
    <property type="evidence" value="ECO:0007669"/>
    <property type="project" value="UniProtKB-SubCell"/>
</dbReference>
<evidence type="ECO:0000313" key="6">
    <source>
        <dbReference type="Proteomes" id="UP000827889"/>
    </source>
</evidence>
<keyword evidence="4" id="KW-0732">Signal</keyword>
<accession>A0A8B8MPI4</accession>
<keyword evidence="5" id="KW-0378">Hydrolase</keyword>
<proteinExistence type="inferred from homology"/>
<comment type="subcellular location">
    <subcellularLocation>
        <location evidence="1">Secreted</location>
    </subcellularLocation>
</comment>
<dbReference type="Proteomes" id="UP000827889">
    <property type="component" value="Chromosome 9"/>
</dbReference>
<dbReference type="OrthoDB" id="5135119at2759"/>
<dbReference type="FunFam" id="3.40.720.10:FF:000028">
    <property type="entry name" value="Non-specific phospholipase C1"/>
    <property type="match status" value="1"/>
</dbReference>
<organism evidence="6 7">
    <name type="scientific">Rhodamnia argentea</name>
    <dbReference type="NCBI Taxonomy" id="178133"/>
    <lineage>
        <taxon>Eukaryota</taxon>
        <taxon>Viridiplantae</taxon>
        <taxon>Streptophyta</taxon>
        <taxon>Embryophyta</taxon>
        <taxon>Tracheophyta</taxon>
        <taxon>Spermatophyta</taxon>
        <taxon>Magnoliopsida</taxon>
        <taxon>eudicotyledons</taxon>
        <taxon>Gunneridae</taxon>
        <taxon>Pentapetalae</taxon>
        <taxon>rosids</taxon>
        <taxon>malvids</taxon>
        <taxon>Myrtales</taxon>
        <taxon>Myrtaceae</taxon>
        <taxon>Myrtoideae</taxon>
        <taxon>Myrteae</taxon>
        <taxon>Australasian group</taxon>
        <taxon>Rhodamnia</taxon>
    </lineage>
</organism>
<dbReference type="Gene3D" id="3.40.720.10">
    <property type="entry name" value="Alkaline Phosphatase, subunit A"/>
    <property type="match status" value="2"/>
</dbReference>